<dbReference type="EMBL" id="CP017560">
    <property type="protein sequence ID" value="AOV08693.1"/>
    <property type="molecule type" value="Genomic_DNA"/>
</dbReference>
<organism evidence="2 3">
    <name type="scientific">Sporosarcina ureilytica</name>
    <dbReference type="NCBI Taxonomy" id="298596"/>
    <lineage>
        <taxon>Bacteria</taxon>
        <taxon>Bacillati</taxon>
        <taxon>Bacillota</taxon>
        <taxon>Bacilli</taxon>
        <taxon>Bacillales</taxon>
        <taxon>Caryophanaceae</taxon>
        <taxon>Sporosarcina</taxon>
    </lineage>
</organism>
<dbReference type="Proteomes" id="UP000185746">
    <property type="component" value="Chromosome"/>
</dbReference>
<protein>
    <submittedName>
        <fullName evidence="2">Triose-phosphate isomerase</fullName>
    </submittedName>
</protein>
<keyword evidence="1 2" id="KW-0413">Isomerase</keyword>
<keyword evidence="3" id="KW-1185">Reference proteome</keyword>
<dbReference type="Pfam" id="PF00121">
    <property type="entry name" value="TIM"/>
    <property type="match status" value="1"/>
</dbReference>
<proteinExistence type="predicted"/>
<dbReference type="SUPFAM" id="SSF51351">
    <property type="entry name" value="Triosephosphate isomerase (TIM)"/>
    <property type="match status" value="1"/>
</dbReference>
<evidence type="ECO:0000256" key="1">
    <source>
        <dbReference type="ARBA" id="ARBA00023235"/>
    </source>
</evidence>
<dbReference type="Gene3D" id="3.20.20.70">
    <property type="entry name" value="Aldolase class I"/>
    <property type="match status" value="1"/>
</dbReference>
<evidence type="ECO:0000313" key="2">
    <source>
        <dbReference type="EMBL" id="AOV08693.1"/>
    </source>
</evidence>
<reference evidence="2 3" key="1">
    <citation type="submission" date="2016-09" db="EMBL/GenBank/DDBJ databases">
        <title>Complete genome sequence of the Lysinibacillus sphaericus LMG 22257, a specie of Bacillus with ureolytic activity that can effectively biodeposit calcium carbonate.</title>
        <authorList>
            <person name="Yan W."/>
        </authorList>
    </citation>
    <scope>NUCLEOTIDE SEQUENCE [LARGE SCALE GENOMIC DNA]</scope>
    <source>
        <strain evidence="2 3">LMG 22257</strain>
    </source>
</reference>
<accession>A0A1D8JJ15</accession>
<dbReference type="PROSITE" id="PS51440">
    <property type="entry name" value="TIM_2"/>
    <property type="match status" value="1"/>
</dbReference>
<gene>
    <name evidence="2" type="ORF">BI350_14860</name>
</gene>
<sequence length="237" mass="25520">MAVRLVNKKIKAPFFVVNPKSFLFGESLMDLARHADQLAEEYPIDILFTAPLTELAIVAKECQNLIVTAQHMDNIECGDSMGRVFAESLKHIGVQAVVLNHADNPMSCSDLSKAIQRAKDVGLLTIVCADSGQEGQALAVLGPDIVLAEPTELIGSHQISDRNYVISTIEKIKKINPCVLVEQGAGIRSAQDVAELLRLGADGVGVTSGIVKAEKPIEMMKEMIEVVAIYGKKGSIL</sequence>
<evidence type="ECO:0000313" key="3">
    <source>
        <dbReference type="Proteomes" id="UP000185746"/>
    </source>
</evidence>
<dbReference type="NCBIfam" id="NF003302">
    <property type="entry name" value="PRK04302.1"/>
    <property type="match status" value="1"/>
</dbReference>
<dbReference type="InterPro" id="IPR000652">
    <property type="entry name" value="Triosephosphate_isomerase"/>
</dbReference>
<name>A0A1D8JJ15_9BACL</name>
<dbReference type="KEGG" id="surl:BI350_14860"/>
<dbReference type="InterPro" id="IPR035990">
    <property type="entry name" value="TIM_sf"/>
</dbReference>
<dbReference type="InterPro" id="IPR013785">
    <property type="entry name" value="Aldolase_TIM"/>
</dbReference>
<dbReference type="AlphaFoldDB" id="A0A1D8JJ15"/>
<dbReference type="GO" id="GO:0004807">
    <property type="term" value="F:triose-phosphate isomerase activity"/>
    <property type="evidence" value="ECO:0007669"/>
    <property type="project" value="InterPro"/>
</dbReference>